<comment type="similarity">
    <text evidence="2">Belongs to the dynactin 150 kDa subunit family.</text>
</comment>
<dbReference type="KEGG" id="ker:91101817"/>
<dbReference type="PANTHER" id="PTHR18916">
    <property type="entry name" value="DYNACTIN 1-RELATED MICROTUBULE-BINDING"/>
    <property type="match status" value="1"/>
</dbReference>
<proteinExistence type="inferred from homology"/>
<evidence type="ECO:0000259" key="10">
    <source>
        <dbReference type="PROSITE" id="PS50245"/>
    </source>
</evidence>
<evidence type="ECO:0000256" key="8">
    <source>
        <dbReference type="SAM" id="Coils"/>
    </source>
</evidence>
<name>A0AAX4KGZ0_9TREE</name>
<dbReference type="GO" id="GO:0005874">
    <property type="term" value="C:microtubule"/>
    <property type="evidence" value="ECO:0007669"/>
    <property type="project" value="UniProtKB-KW"/>
</dbReference>
<feature type="compositionally biased region" description="Polar residues" evidence="9">
    <location>
        <begin position="267"/>
        <end position="277"/>
    </location>
</feature>
<feature type="coiled-coil region" evidence="8">
    <location>
        <begin position="295"/>
        <end position="322"/>
    </location>
</feature>
<reference evidence="11 12" key="1">
    <citation type="submission" date="2024-01" db="EMBL/GenBank/DDBJ databases">
        <title>Comparative genomics of Cryptococcus and Kwoniella reveals pathogenesis evolution and contrasting modes of karyotype evolution via chromosome fusion or intercentromeric recombination.</title>
        <authorList>
            <person name="Coelho M.A."/>
            <person name="David-Palma M."/>
            <person name="Shea T."/>
            <person name="Bowers K."/>
            <person name="McGinley-Smith S."/>
            <person name="Mohammad A.W."/>
            <person name="Gnirke A."/>
            <person name="Yurkov A.M."/>
            <person name="Nowrousian M."/>
            <person name="Sun S."/>
            <person name="Cuomo C.A."/>
            <person name="Heitman J."/>
        </authorList>
    </citation>
    <scope>NUCLEOTIDE SEQUENCE [LARGE SCALE GENOMIC DNA]</scope>
    <source>
        <strain evidence="11 12">PYCC6329</strain>
    </source>
</reference>
<dbReference type="GO" id="GO:0030286">
    <property type="term" value="C:dynein complex"/>
    <property type="evidence" value="ECO:0007669"/>
    <property type="project" value="UniProtKB-KW"/>
</dbReference>
<feature type="coiled-coil region" evidence="8">
    <location>
        <begin position="347"/>
        <end position="620"/>
    </location>
</feature>
<keyword evidence="6 8" id="KW-0175">Coiled coil</keyword>
<dbReference type="PROSITE" id="PS00845">
    <property type="entry name" value="CAP_GLY_1"/>
    <property type="match status" value="1"/>
</dbReference>
<dbReference type="InterPro" id="IPR022157">
    <property type="entry name" value="Dynactin"/>
</dbReference>
<feature type="region of interest" description="Disordered" evidence="9">
    <location>
        <begin position="77"/>
        <end position="253"/>
    </location>
</feature>
<evidence type="ECO:0000256" key="4">
    <source>
        <dbReference type="ARBA" id="ARBA00022701"/>
    </source>
</evidence>
<dbReference type="Gene3D" id="1.20.140.50">
    <property type="entry name" value="alix/aip1 like domains"/>
    <property type="match status" value="1"/>
</dbReference>
<evidence type="ECO:0000313" key="11">
    <source>
        <dbReference type="EMBL" id="WWD04942.1"/>
    </source>
</evidence>
<feature type="compositionally biased region" description="Polar residues" evidence="9">
    <location>
        <begin position="1115"/>
        <end position="1133"/>
    </location>
</feature>
<dbReference type="Pfam" id="PF12455">
    <property type="entry name" value="Dynactin"/>
    <property type="match status" value="1"/>
</dbReference>
<feature type="region of interest" description="Disordered" evidence="9">
    <location>
        <begin position="1220"/>
        <end position="1246"/>
    </location>
</feature>
<evidence type="ECO:0000256" key="5">
    <source>
        <dbReference type="ARBA" id="ARBA00023017"/>
    </source>
</evidence>
<feature type="region of interest" description="Disordered" evidence="9">
    <location>
        <begin position="267"/>
        <end position="288"/>
    </location>
</feature>
<keyword evidence="7" id="KW-0206">Cytoskeleton</keyword>
<dbReference type="InterPro" id="IPR036859">
    <property type="entry name" value="CAP-Gly_dom_sf"/>
</dbReference>
<evidence type="ECO:0000256" key="6">
    <source>
        <dbReference type="ARBA" id="ARBA00023054"/>
    </source>
</evidence>
<evidence type="ECO:0000256" key="7">
    <source>
        <dbReference type="ARBA" id="ARBA00023212"/>
    </source>
</evidence>
<evidence type="ECO:0000256" key="3">
    <source>
        <dbReference type="ARBA" id="ARBA00022490"/>
    </source>
</evidence>
<feature type="compositionally biased region" description="Polar residues" evidence="9">
    <location>
        <begin position="141"/>
        <end position="172"/>
    </location>
</feature>
<feature type="compositionally biased region" description="Polar residues" evidence="9">
    <location>
        <begin position="81"/>
        <end position="91"/>
    </location>
</feature>
<feature type="compositionally biased region" description="Polar residues" evidence="9">
    <location>
        <begin position="117"/>
        <end position="133"/>
    </location>
</feature>
<dbReference type="InterPro" id="IPR000938">
    <property type="entry name" value="CAP-Gly_domain"/>
</dbReference>
<comment type="subcellular location">
    <subcellularLocation>
        <location evidence="1">Cytoplasm</location>
        <location evidence="1">Cytoskeleton</location>
    </subcellularLocation>
</comment>
<dbReference type="SUPFAM" id="SSF74924">
    <property type="entry name" value="Cap-Gly domain"/>
    <property type="match status" value="1"/>
</dbReference>
<keyword evidence="5" id="KW-0243">Dynein</keyword>
<keyword evidence="3" id="KW-0963">Cytoplasm</keyword>
<feature type="region of interest" description="Disordered" evidence="9">
    <location>
        <begin position="1109"/>
        <end position="1148"/>
    </location>
</feature>
<feature type="compositionally biased region" description="Low complexity" evidence="9">
    <location>
        <begin position="244"/>
        <end position="253"/>
    </location>
</feature>
<feature type="compositionally biased region" description="Low complexity" evidence="9">
    <location>
        <begin position="1228"/>
        <end position="1238"/>
    </location>
</feature>
<feature type="domain" description="CAP-Gly" evidence="10">
    <location>
        <begin position="26"/>
        <end position="68"/>
    </location>
</feature>
<keyword evidence="4" id="KW-0493">Microtubule</keyword>
<dbReference type="Proteomes" id="UP001358614">
    <property type="component" value="Chromosome 1"/>
</dbReference>
<evidence type="ECO:0000313" key="12">
    <source>
        <dbReference type="Proteomes" id="UP001358614"/>
    </source>
</evidence>
<dbReference type="Pfam" id="PF01302">
    <property type="entry name" value="CAP_GLY"/>
    <property type="match status" value="1"/>
</dbReference>
<dbReference type="EMBL" id="CP144089">
    <property type="protein sequence ID" value="WWD04942.1"/>
    <property type="molecule type" value="Genomic_DNA"/>
</dbReference>
<dbReference type="GeneID" id="91101817"/>
<gene>
    <name evidence="11" type="ORF">V865_003013</name>
</gene>
<keyword evidence="12" id="KW-1185">Reference proteome</keyword>
<dbReference type="SMART" id="SM01052">
    <property type="entry name" value="CAP_GLY"/>
    <property type="match status" value="1"/>
</dbReference>
<sequence>MSTPEAPIGAKVQVAAGTGYVRWTGSNPGFAAGKWVGVELLEAGGKNDGSVKGERYFDCQPNFGVFVRPSQVKILELPNRSVPSTPRGSISRTPATPAVSRPPPTPTSRLSSAGPSRASSPQKASLRSSTATPATPPRAVSQPTVTPGQPSFSRRISSVTTPASTSGRTSVTGGAFKRPPSVAGRASTTFAPQNESEEKAEDVPKRTGNMSPPPPPLSARQAISPLPTITGKRVVSPTPSLTGISPRPIPTRSISSTLSPAFELETPSNATQQNQAPSAGESPVKDITFTQKRELEELRIKIRILENRKHEDQEKIKVLEGRVGEADTLRAARVKLQAKFQEIQSSLITAQKTSKDLQSENNRLELKAAEAMDQLEMAALDREVAEEKADSAELEKEKLNERVQELELEVAVLKEENAEYEKPVSGLEGERTSLAFVQLEKHNERLKEALIRLRDVSAEAEREHKSKVAEMERELTSQEELLGQLELAEAKLSNAEAQVEDLKLQLDDALGAEDMLEQLTERNLQMGERIEEMRVTIEDLEALKELNDELEENHVEAEKALNQEIESLTVQLRDEQSRATDLENVVLDMEATINQFRDLVSSLQSEIDTLRMQQATVESETASTSKEAQALMNLNLKLQSTAVKAQSKTVDLELKKLEAVQLAEHLRIVTSYLPDAYNDTEIDSTTIYLFFNRVSSKVDMLISIIAQVHGLPNSLHNATSETLVGVCELKGKLRHFSGLNKRFYGIIKRCSPEDWLVFGKLLSEVGGVESRVDGWLNNVKNDEFNESDCARELSSLIAQFDHLSETSFNKPQLSVGETQLALAWNFDSDLDNFAAAVGFARQAILGLTKEDDIEIDEGESSLEEGVYEPVQRILELVRSVKVPSGKLVAQLEEIVSASSALLPELTIALGDVANSVSNAVDLAVQLAQRIGAHVASLRSSKQPLRLSDVENFLIEITAESSASSDAHPWELIAMFVARLGNELGNVLPKVKEAVKTGHLVSMDVPPPWLDRVATIKQAASFNADTERKVVALSEELKDMLREIKIRDQNLQEAGVKVETLERRLEASRKQADTIIELENDVAKAKKQEKVYEDAIEQLQAEQDALEAENARLRKSQGQGQADRQGNNITSMPGGTTIEPINFGGAIGTGSGSGAGAGFGLGPESSLQSNELIENLRSTIRFLRHENALLKSKEFYNDLYTLSPLKYTCSSSSSSSILPELVKSKSKSPKSPSADSSSASDDEDWEIPITPTDKSILKNTLQVESKLLFDRLIDFQTTPKIVDISKFGSTAASATSLEQGKYWRRRKEEPEQQIVDWKLKERKLQKRLEDLKVRFNGLSNGNIKSTGAIRR</sequence>
<accession>A0AAX4KGZ0</accession>
<dbReference type="RefSeq" id="XP_066082909.1">
    <property type="nucleotide sequence ID" value="XM_066226812.1"/>
</dbReference>
<evidence type="ECO:0000256" key="2">
    <source>
        <dbReference type="ARBA" id="ARBA00011010"/>
    </source>
</evidence>
<dbReference type="PROSITE" id="PS50245">
    <property type="entry name" value="CAP_GLY_2"/>
    <property type="match status" value="1"/>
</dbReference>
<dbReference type="Gene3D" id="2.30.30.190">
    <property type="entry name" value="CAP Gly-rich-like domain"/>
    <property type="match status" value="1"/>
</dbReference>
<evidence type="ECO:0000256" key="9">
    <source>
        <dbReference type="SAM" id="MobiDB-lite"/>
    </source>
</evidence>
<protein>
    <recommendedName>
        <fullName evidence="10">CAP-Gly domain-containing protein</fullName>
    </recommendedName>
</protein>
<evidence type="ECO:0000256" key="1">
    <source>
        <dbReference type="ARBA" id="ARBA00004245"/>
    </source>
</evidence>
<organism evidence="11 12">
    <name type="scientific">Kwoniella europaea PYCC6329</name>
    <dbReference type="NCBI Taxonomy" id="1423913"/>
    <lineage>
        <taxon>Eukaryota</taxon>
        <taxon>Fungi</taxon>
        <taxon>Dikarya</taxon>
        <taxon>Basidiomycota</taxon>
        <taxon>Agaricomycotina</taxon>
        <taxon>Tremellomycetes</taxon>
        <taxon>Tremellales</taxon>
        <taxon>Cryptococcaceae</taxon>
        <taxon>Kwoniella</taxon>
    </lineage>
</organism>